<dbReference type="OrthoDB" id="191791at2759"/>
<proteinExistence type="predicted"/>
<name>A0A812UNZ6_9DINO</name>
<dbReference type="Proteomes" id="UP000604046">
    <property type="component" value="Unassembled WGS sequence"/>
</dbReference>
<evidence type="ECO:0000313" key="2">
    <source>
        <dbReference type="EMBL" id="CAE7580727.1"/>
    </source>
</evidence>
<comment type="caution">
    <text evidence="2">The sequence shown here is derived from an EMBL/GenBank/DDBJ whole genome shotgun (WGS) entry which is preliminary data.</text>
</comment>
<gene>
    <name evidence="2" type="ORF">SNAT2548_LOCUS33133</name>
</gene>
<sequence length="309" mass="33146">MSLQSDGFSYVTGGDPNPADDKRPKNITKPKGFKFVFQGRHGAGKYSGPHADILNFAIYESGTGSVLRMFSLSRIHGALGDRGQNYKTLAFLAQKLDSNSKLTPVHGCGILAATAHEASFFLQHRSVLDLSSQTCSSVCGTSPAKVSDCDKPDFGSCGNACCLAELSLPTSPFQAYTDTKDALMSLQSDGFSYVTGGDPNPADDKRPKNITKPKGFKFVFQGRHGAGKYSGSHADILDFAIYESGSGSVLRMFSLSRIHGALGDRGQNYKTLAFLAKKLDGSEKPTPLYGCGLATESENQFMLAYENTQ</sequence>
<feature type="region of interest" description="Disordered" evidence="1">
    <location>
        <begin position="1"/>
        <end position="26"/>
    </location>
</feature>
<reference evidence="2" key="1">
    <citation type="submission" date="2021-02" db="EMBL/GenBank/DDBJ databases">
        <authorList>
            <person name="Dougan E. K."/>
            <person name="Rhodes N."/>
            <person name="Thang M."/>
            <person name="Chan C."/>
        </authorList>
    </citation>
    <scope>NUCLEOTIDE SEQUENCE</scope>
</reference>
<dbReference type="EMBL" id="CAJNDS010002742">
    <property type="protein sequence ID" value="CAE7580727.1"/>
    <property type="molecule type" value="Genomic_DNA"/>
</dbReference>
<organism evidence="2 3">
    <name type="scientific">Symbiodinium natans</name>
    <dbReference type="NCBI Taxonomy" id="878477"/>
    <lineage>
        <taxon>Eukaryota</taxon>
        <taxon>Sar</taxon>
        <taxon>Alveolata</taxon>
        <taxon>Dinophyceae</taxon>
        <taxon>Suessiales</taxon>
        <taxon>Symbiodiniaceae</taxon>
        <taxon>Symbiodinium</taxon>
    </lineage>
</organism>
<keyword evidence="3" id="KW-1185">Reference proteome</keyword>
<evidence type="ECO:0000256" key="1">
    <source>
        <dbReference type="SAM" id="MobiDB-lite"/>
    </source>
</evidence>
<dbReference type="AlphaFoldDB" id="A0A812UNZ6"/>
<accession>A0A812UNZ6</accession>
<protein>
    <submittedName>
        <fullName evidence="2">Uncharacterized protein</fullName>
    </submittedName>
</protein>
<evidence type="ECO:0000313" key="3">
    <source>
        <dbReference type="Proteomes" id="UP000604046"/>
    </source>
</evidence>